<dbReference type="EMBL" id="JTEO01000004">
    <property type="protein sequence ID" value="MCQ6962769.1"/>
    <property type="molecule type" value="Genomic_DNA"/>
</dbReference>
<keyword evidence="3 9" id="KW-0820">tRNA-binding</keyword>
<dbReference type="GO" id="GO:0140741">
    <property type="term" value="F:tRNA-uracil-4 sulfurtransferase activity"/>
    <property type="evidence" value="ECO:0007669"/>
    <property type="project" value="UniProtKB-EC"/>
</dbReference>
<evidence type="ECO:0000313" key="11">
    <source>
        <dbReference type="EMBL" id="MCQ6962769.1"/>
    </source>
</evidence>
<keyword evidence="8 9" id="KW-0784">Thiamine biosynthesis</keyword>
<dbReference type="InterPro" id="IPR003720">
    <property type="entry name" value="tRNA_STrfase"/>
</dbReference>
<evidence type="ECO:0000259" key="10">
    <source>
        <dbReference type="PROSITE" id="PS51165"/>
    </source>
</evidence>
<dbReference type="GO" id="GO:0009228">
    <property type="term" value="P:thiamine biosynthetic process"/>
    <property type="evidence" value="ECO:0007669"/>
    <property type="project" value="UniProtKB-KW"/>
</dbReference>
<evidence type="ECO:0000256" key="2">
    <source>
        <dbReference type="ARBA" id="ARBA00022490"/>
    </source>
</evidence>
<dbReference type="Gene3D" id="3.30.2130.30">
    <property type="match status" value="1"/>
</dbReference>
<dbReference type="CDD" id="cd11716">
    <property type="entry name" value="THUMP_ThiI"/>
    <property type="match status" value="1"/>
</dbReference>
<feature type="binding site" evidence="9">
    <location>
        <position position="296"/>
    </location>
    <ligand>
        <name>ATP</name>
        <dbReference type="ChEBI" id="CHEBI:30616"/>
    </ligand>
</feature>
<comment type="catalytic activity">
    <reaction evidence="9">
        <text>[ThiI sulfur-carrier protein]-S-sulfanyl-L-cysteine + a uridine in tRNA + 2 reduced [2Fe-2S]-[ferredoxin] + ATP + H(+) = [ThiI sulfur-carrier protein]-L-cysteine + a 4-thiouridine in tRNA + 2 oxidized [2Fe-2S]-[ferredoxin] + AMP + diphosphate</text>
        <dbReference type="Rhea" id="RHEA:24176"/>
        <dbReference type="Rhea" id="RHEA-COMP:10000"/>
        <dbReference type="Rhea" id="RHEA-COMP:10001"/>
        <dbReference type="Rhea" id="RHEA-COMP:13337"/>
        <dbReference type="Rhea" id="RHEA-COMP:13338"/>
        <dbReference type="Rhea" id="RHEA-COMP:13339"/>
        <dbReference type="Rhea" id="RHEA-COMP:13340"/>
        <dbReference type="ChEBI" id="CHEBI:15378"/>
        <dbReference type="ChEBI" id="CHEBI:29950"/>
        <dbReference type="ChEBI" id="CHEBI:30616"/>
        <dbReference type="ChEBI" id="CHEBI:33019"/>
        <dbReference type="ChEBI" id="CHEBI:33737"/>
        <dbReference type="ChEBI" id="CHEBI:33738"/>
        <dbReference type="ChEBI" id="CHEBI:61963"/>
        <dbReference type="ChEBI" id="CHEBI:65315"/>
        <dbReference type="ChEBI" id="CHEBI:136798"/>
        <dbReference type="ChEBI" id="CHEBI:456215"/>
        <dbReference type="EC" id="2.8.1.4"/>
    </reaction>
</comment>
<dbReference type="Pfam" id="PF02568">
    <property type="entry name" value="ThiI"/>
    <property type="match status" value="1"/>
</dbReference>
<dbReference type="GO" id="GO:0009229">
    <property type="term" value="P:thiamine diphosphate biosynthetic process"/>
    <property type="evidence" value="ECO:0007669"/>
    <property type="project" value="UniProtKB-UniRule"/>
</dbReference>
<dbReference type="Proteomes" id="UP001206983">
    <property type="component" value="Unassembled WGS sequence"/>
</dbReference>
<dbReference type="EC" id="2.8.1.4" evidence="9"/>
<gene>
    <name evidence="9" type="primary">thiI</name>
    <name evidence="11" type="ORF">PV02_06620</name>
</gene>
<name>A0AAE3HAW7_9EURY</name>
<dbReference type="GO" id="GO:0005524">
    <property type="term" value="F:ATP binding"/>
    <property type="evidence" value="ECO:0007669"/>
    <property type="project" value="UniProtKB-UniRule"/>
</dbReference>
<accession>A0AAE3HAW7</accession>
<evidence type="ECO:0000256" key="6">
    <source>
        <dbReference type="ARBA" id="ARBA00022840"/>
    </source>
</evidence>
<feature type="binding site" evidence="9">
    <location>
        <position position="305"/>
    </location>
    <ligand>
        <name>ATP</name>
        <dbReference type="ChEBI" id="CHEBI:30616"/>
    </ligand>
</feature>
<comment type="similarity">
    <text evidence="9">Belongs to the ThiI family.</text>
</comment>
<keyword evidence="4 9" id="KW-0808">Transferase</keyword>
<dbReference type="InterPro" id="IPR050102">
    <property type="entry name" value="tRNA_sulfurtransferase_ThiI"/>
</dbReference>
<dbReference type="PANTHER" id="PTHR43209">
    <property type="entry name" value="TRNA SULFURTRANSFERASE"/>
    <property type="match status" value="1"/>
</dbReference>
<keyword evidence="6 9" id="KW-0067">ATP-binding</keyword>
<dbReference type="GO" id="GO:0004810">
    <property type="term" value="F:CCA tRNA nucleotidyltransferase activity"/>
    <property type="evidence" value="ECO:0007669"/>
    <property type="project" value="InterPro"/>
</dbReference>
<dbReference type="GO" id="GO:0000049">
    <property type="term" value="F:tRNA binding"/>
    <property type="evidence" value="ECO:0007669"/>
    <property type="project" value="UniProtKB-UniRule"/>
</dbReference>
<feature type="binding site" evidence="9">
    <location>
        <begin position="190"/>
        <end position="191"/>
    </location>
    <ligand>
        <name>ATP</name>
        <dbReference type="ChEBI" id="CHEBI:30616"/>
    </ligand>
</feature>
<comment type="pathway">
    <text evidence="9">Cofactor biosynthesis; thiamine diphosphate biosynthesis.</text>
</comment>
<dbReference type="FunFam" id="3.40.50.620:FF:000053">
    <property type="entry name" value="Probable tRNA sulfurtransferase"/>
    <property type="match status" value="1"/>
</dbReference>
<keyword evidence="2 9" id="KW-0963">Cytoplasm</keyword>
<dbReference type="NCBIfam" id="TIGR00342">
    <property type="entry name" value="tRNA uracil 4-sulfurtransferase ThiI"/>
    <property type="match status" value="1"/>
</dbReference>
<dbReference type="Pfam" id="PF22025">
    <property type="entry name" value="ThiI_fer"/>
    <property type="match status" value="1"/>
</dbReference>
<protein>
    <recommendedName>
        <fullName evidence="9">Probable tRNA sulfurtransferase</fullName>
        <ecNumber evidence="9">2.8.1.4</ecNumber>
    </recommendedName>
    <alternativeName>
        <fullName evidence="9">Sulfur carrier protein ThiS sulfurtransferase</fullName>
    </alternativeName>
    <alternativeName>
        <fullName evidence="9">Thiamine biosynthesis protein ThiI</fullName>
    </alternativeName>
    <alternativeName>
        <fullName evidence="9">tRNA 4-thiouridine synthase</fullName>
    </alternativeName>
</protein>
<evidence type="ECO:0000256" key="5">
    <source>
        <dbReference type="ARBA" id="ARBA00022741"/>
    </source>
</evidence>
<evidence type="ECO:0000256" key="3">
    <source>
        <dbReference type="ARBA" id="ARBA00022555"/>
    </source>
</evidence>
<evidence type="ECO:0000256" key="9">
    <source>
        <dbReference type="HAMAP-Rule" id="MF_00021"/>
    </source>
</evidence>
<dbReference type="InterPro" id="IPR049962">
    <property type="entry name" value="THUMP_ThiI"/>
</dbReference>
<dbReference type="Pfam" id="PF02926">
    <property type="entry name" value="THUMP"/>
    <property type="match status" value="1"/>
</dbReference>
<reference evidence="11 12" key="1">
    <citation type="journal article" date="2011" name="Appl. Environ. Microbiol.">
        <title>Methanogenic archaea isolated from Taiwan's Chelungpu fault.</title>
        <authorList>
            <person name="Wu S.Y."/>
            <person name="Lai M.C."/>
        </authorList>
    </citation>
    <scope>NUCLEOTIDE SEQUENCE [LARGE SCALE GENOMIC DNA]</scope>
    <source>
        <strain evidence="11 12">St545Mb</strain>
    </source>
</reference>
<dbReference type="PANTHER" id="PTHR43209:SF1">
    <property type="entry name" value="TRNA SULFURTRANSFERASE"/>
    <property type="match status" value="1"/>
</dbReference>
<evidence type="ECO:0000313" key="12">
    <source>
        <dbReference type="Proteomes" id="UP001206983"/>
    </source>
</evidence>
<dbReference type="InterPro" id="IPR014729">
    <property type="entry name" value="Rossmann-like_a/b/a_fold"/>
</dbReference>
<dbReference type="PROSITE" id="PS51165">
    <property type="entry name" value="THUMP"/>
    <property type="match status" value="1"/>
</dbReference>
<keyword evidence="7 9" id="KW-0694">RNA-binding</keyword>
<feature type="binding site" evidence="9">
    <location>
        <position position="274"/>
    </location>
    <ligand>
        <name>ATP</name>
        <dbReference type="ChEBI" id="CHEBI:30616"/>
    </ligand>
</feature>
<comment type="catalytic activity">
    <reaction evidence="9">
        <text>[ThiS sulfur-carrier protein]-C-terminal Gly-Gly-AMP + S-sulfanyl-L-cysteinyl-[cysteine desulfurase] + AH2 = [ThiS sulfur-carrier protein]-C-terminal-Gly-aminoethanethioate + L-cysteinyl-[cysteine desulfurase] + A + AMP + 2 H(+)</text>
        <dbReference type="Rhea" id="RHEA:43340"/>
        <dbReference type="Rhea" id="RHEA-COMP:12157"/>
        <dbReference type="Rhea" id="RHEA-COMP:12158"/>
        <dbReference type="Rhea" id="RHEA-COMP:12910"/>
        <dbReference type="Rhea" id="RHEA-COMP:19908"/>
        <dbReference type="ChEBI" id="CHEBI:13193"/>
        <dbReference type="ChEBI" id="CHEBI:15378"/>
        <dbReference type="ChEBI" id="CHEBI:17499"/>
        <dbReference type="ChEBI" id="CHEBI:29950"/>
        <dbReference type="ChEBI" id="CHEBI:61963"/>
        <dbReference type="ChEBI" id="CHEBI:90618"/>
        <dbReference type="ChEBI" id="CHEBI:232372"/>
        <dbReference type="ChEBI" id="CHEBI:456215"/>
    </reaction>
</comment>
<keyword evidence="12" id="KW-1185">Reference proteome</keyword>
<comment type="caution">
    <text evidence="11">The sequence shown here is derived from an EMBL/GenBank/DDBJ whole genome shotgun (WGS) entry which is preliminary data.</text>
</comment>
<comment type="subcellular location">
    <subcellularLocation>
        <location evidence="1 9">Cytoplasm</location>
    </subcellularLocation>
</comment>
<dbReference type="Gene3D" id="3.40.50.620">
    <property type="entry name" value="HUPs"/>
    <property type="match status" value="1"/>
</dbReference>
<organism evidence="11 12">
    <name type="scientific">Methanolobus chelungpuianus</name>
    <dbReference type="NCBI Taxonomy" id="502115"/>
    <lineage>
        <taxon>Archaea</taxon>
        <taxon>Methanobacteriati</taxon>
        <taxon>Methanobacteriota</taxon>
        <taxon>Stenosarchaea group</taxon>
        <taxon>Methanomicrobia</taxon>
        <taxon>Methanosarcinales</taxon>
        <taxon>Methanosarcinaceae</taxon>
        <taxon>Methanolobus</taxon>
    </lineage>
</organism>
<dbReference type="AlphaFoldDB" id="A0AAE3HAW7"/>
<dbReference type="HAMAP" id="MF_00021">
    <property type="entry name" value="ThiI"/>
    <property type="match status" value="1"/>
</dbReference>
<evidence type="ECO:0000256" key="7">
    <source>
        <dbReference type="ARBA" id="ARBA00022884"/>
    </source>
</evidence>
<evidence type="ECO:0000256" key="8">
    <source>
        <dbReference type="ARBA" id="ARBA00022977"/>
    </source>
</evidence>
<proteinExistence type="inferred from homology"/>
<feature type="domain" description="THUMP" evidence="10">
    <location>
        <begin position="64"/>
        <end position="172"/>
    </location>
</feature>
<evidence type="ECO:0000256" key="1">
    <source>
        <dbReference type="ARBA" id="ARBA00004496"/>
    </source>
</evidence>
<dbReference type="SUPFAM" id="SSF52402">
    <property type="entry name" value="Adenine nucleotide alpha hydrolases-like"/>
    <property type="match status" value="1"/>
</dbReference>
<dbReference type="CDD" id="cd01712">
    <property type="entry name" value="PPase_ThiI"/>
    <property type="match status" value="1"/>
</dbReference>
<evidence type="ECO:0000256" key="4">
    <source>
        <dbReference type="ARBA" id="ARBA00022679"/>
    </source>
</evidence>
<dbReference type="InterPro" id="IPR004114">
    <property type="entry name" value="THUMP_dom"/>
</dbReference>
<dbReference type="InterPro" id="IPR020536">
    <property type="entry name" value="ThiI_AANH"/>
</dbReference>
<dbReference type="InterPro" id="IPR049961">
    <property type="entry name" value="ThiI_N"/>
</dbReference>
<dbReference type="GO" id="GO:0002937">
    <property type="term" value="P:tRNA 4-thiouridine biosynthesis"/>
    <property type="evidence" value="ECO:0007669"/>
    <property type="project" value="TreeGrafter"/>
</dbReference>
<keyword evidence="5 9" id="KW-0547">Nucleotide-binding</keyword>
<dbReference type="InterPro" id="IPR054173">
    <property type="entry name" value="ThiI_fer"/>
</dbReference>
<comment type="function">
    <text evidence="9">Catalyzes the ATP-dependent transfer of a sulfur to tRNA to produce 4-thiouridine in position 8 of tRNAs, which functions as a near-UV photosensor. Also catalyzes the transfer of sulfur to the sulfur carrier protein ThiS, forming ThiS-thiocarboxylate. This is a step in the synthesis of thiazole, in the thiamine biosynthesis pathway. The sulfur is donated as persulfide by IscS.</text>
</comment>
<dbReference type="SMART" id="SM00981">
    <property type="entry name" value="THUMP"/>
    <property type="match status" value="1"/>
</dbReference>
<dbReference type="GO" id="GO:0005829">
    <property type="term" value="C:cytosol"/>
    <property type="evidence" value="ECO:0007669"/>
    <property type="project" value="TreeGrafter"/>
</dbReference>
<dbReference type="GO" id="GO:0052837">
    <property type="term" value="P:thiazole biosynthetic process"/>
    <property type="evidence" value="ECO:0007669"/>
    <property type="project" value="TreeGrafter"/>
</dbReference>
<dbReference type="SUPFAM" id="SSF143437">
    <property type="entry name" value="THUMP domain-like"/>
    <property type="match status" value="1"/>
</dbReference>
<sequence length="394" mass="43562">MDYHMMNDIVIVRYGELALKSSSVRNWYEKTLVNNIESMLKQYGVPYSDISREWGRIFIHSADPDAPKAAADVFGVVSTSPARTTEASIEAAARLCAEVADGFVREDESFAIRAKRTGNHDFSSRELGMKCGDAVWAMLESKGMQPSVDLTDPDREIFVEMRQKYAYVFTGQVQGVGGLPLGTQGKMVSLISGGIDSPVATWMMMKRGVEIIPIYCNNEPFSDERGRQRTMECIDQLQKWCPGHPFKVYEVPNGQNLRAFIDNCDRAKTCVLCKRTMYRIALEIMNIENASGIITGSSLGQVASQTAANMYAEVYGLCAPLYHPLIGLDKDEIVTIAKRIGTFDISIKPAASCAAVPQHPEVKAKSASLPPEESKVEIEDMVRYSIANAKVTKV</sequence>
<comment type="caution">
    <text evidence="9">Lacks conserved residue(s) required for the propagation of feature annotation.</text>
</comment>